<evidence type="ECO:0000256" key="1">
    <source>
        <dbReference type="ARBA" id="ARBA00022801"/>
    </source>
</evidence>
<evidence type="ECO:0000256" key="2">
    <source>
        <dbReference type="SAM" id="SignalP"/>
    </source>
</evidence>
<dbReference type="PANTHER" id="PTHR48081">
    <property type="entry name" value="AB HYDROLASE SUPERFAMILY PROTEIN C4A8.06C"/>
    <property type="match status" value="1"/>
</dbReference>
<feature type="domain" description="BD-FAE-like" evidence="3">
    <location>
        <begin position="56"/>
        <end position="224"/>
    </location>
</feature>
<dbReference type="Gene3D" id="3.40.50.1820">
    <property type="entry name" value="alpha/beta hydrolase"/>
    <property type="match status" value="1"/>
</dbReference>
<gene>
    <name evidence="4" type="ORF">SCH01S_15_00790</name>
</gene>
<evidence type="ECO:0000259" key="3">
    <source>
        <dbReference type="Pfam" id="PF20434"/>
    </source>
</evidence>
<reference evidence="4 5" key="1">
    <citation type="submission" date="2015-04" db="EMBL/GenBank/DDBJ databases">
        <title>Whole genome shotgun sequence of Sphingomonas changbaiensis NBRC 104936.</title>
        <authorList>
            <person name="Katano-Makiyama Y."/>
            <person name="Hosoyama A."/>
            <person name="Hashimoto M."/>
            <person name="Noguchi M."/>
            <person name="Tsuchikane K."/>
            <person name="Ohji S."/>
            <person name="Yamazoe A."/>
            <person name="Ichikawa N."/>
            <person name="Kimura A."/>
            <person name="Fujita N."/>
        </authorList>
    </citation>
    <scope>NUCLEOTIDE SEQUENCE [LARGE SCALE GENOMIC DNA]</scope>
    <source>
        <strain evidence="4 5">NBRC 104936</strain>
    </source>
</reference>
<dbReference type="InterPro" id="IPR049492">
    <property type="entry name" value="BD-FAE-like_dom"/>
</dbReference>
<dbReference type="GO" id="GO:0016787">
    <property type="term" value="F:hydrolase activity"/>
    <property type="evidence" value="ECO:0007669"/>
    <property type="project" value="UniProtKB-KW"/>
</dbReference>
<keyword evidence="2" id="KW-0732">Signal</keyword>
<keyword evidence="5" id="KW-1185">Reference proteome</keyword>
<dbReference type="STRING" id="1219043.SCH01S_15_00790"/>
<organism evidence="4 5">
    <name type="scientific">Sphingomonas changbaiensis NBRC 104936</name>
    <dbReference type="NCBI Taxonomy" id="1219043"/>
    <lineage>
        <taxon>Bacteria</taxon>
        <taxon>Pseudomonadati</taxon>
        <taxon>Pseudomonadota</taxon>
        <taxon>Alphaproteobacteria</taxon>
        <taxon>Sphingomonadales</taxon>
        <taxon>Sphingomonadaceae</taxon>
        <taxon>Sphingomonas</taxon>
    </lineage>
</organism>
<dbReference type="EMBL" id="BBWU01000015">
    <property type="protein sequence ID" value="GAO38454.1"/>
    <property type="molecule type" value="Genomic_DNA"/>
</dbReference>
<evidence type="ECO:0000313" key="4">
    <source>
        <dbReference type="EMBL" id="GAO38454.1"/>
    </source>
</evidence>
<name>A0A0E9MLQ5_9SPHN</name>
<dbReference type="RefSeq" id="WP_052733744.1">
    <property type="nucleotide sequence ID" value="NZ_BBWU01000015.1"/>
</dbReference>
<protein>
    <recommendedName>
        <fullName evidence="3">BD-FAE-like domain-containing protein</fullName>
    </recommendedName>
</protein>
<evidence type="ECO:0000313" key="5">
    <source>
        <dbReference type="Proteomes" id="UP000033202"/>
    </source>
</evidence>
<sequence>MPKLVGIAAALLLAPACHARALGPEDVDRLPASMPTATVQYGTGPNQKGELRLPGGKGPFPVAIVIHGGCWTRGLATTRNTAPLATALTRKGIATWNIEYRQWGNPGAGWPGTFQDWAAAADQLRSLARRYPLDLSRVVATGHSAGAQAALWLAARPRLPLDSEIRGRDPLPIKAAVAIDGPGDLAAAVDSRPEFCRRTSIVRLMGGTSAEVPQHYRQGSPIEALPIGVPQYLVVSEYLRREDAADYARAAGTDLVEILAPAKADHFNIIAPGEPQFAAVAALIQKAFK</sequence>
<dbReference type="AlphaFoldDB" id="A0A0E9MLQ5"/>
<feature type="signal peptide" evidence="2">
    <location>
        <begin position="1"/>
        <end position="19"/>
    </location>
</feature>
<dbReference type="Proteomes" id="UP000033202">
    <property type="component" value="Unassembled WGS sequence"/>
</dbReference>
<feature type="chain" id="PRO_5002429704" description="BD-FAE-like domain-containing protein" evidence="2">
    <location>
        <begin position="20"/>
        <end position="289"/>
    </location>
</feature>
<dbReference type="InterPro" id="IPR029058">
    <property type="entry name" value="AB_hydrolase_fold"/>
</dbReference>
<accession>A0A0E9MLQ5</accession>
<dbReference type="Pfam" id="PF20434">
    <property type="entry name" value="BD-FAE"/>
    <property type="match status" value="1"/>
</dbReference>
<dbReference type="InterPro" id="IPR050300">
    <property type="entry name" value="GDXG_lipolytic_enzyme"/>
</dbReference>
<comment type="caution">
    <text evidence="4">The sequence shown here is derived from an EMBL/GenBank/DDBJ whole genome shotgun (WGS) entry which is preliminary data.</text>
</comment>
<proteinExistence type="predicted"/>
<keyword evidence="1" id="KW-0378">Hydrolase</keyword>
<dbReference type="SUPFAM" id="SSF53474">
    <property type="entry name" value="alpha/beta-Hydrolases"/>
    <property type="match status" value="1"/>
</dbReference>